<feature type="compositionally biased region" description="Low complexity" evidence="1">
    <location>
        <begin position="502"/>
        <end position="513"/>
    </location>
</feature>
<dbReference type="Pfam" id="PF00990">
    <property type="entry name" value="GGDEF"/>
    <property type="match status" value="2"/>
</dbReference>
<dbReference type="SMART" id="SM00267">
    <property type="entry name" value="GGDEF"/>
    <property type="match status" value="1"/>
</dbReference>
<dbReference type="SUPFAM" id="SSF55785">
    <property type="entry name" value="PYP-like sensor domain (PAS domain)"/>
    <property type="match status" value="1"/>
</dbReference>
<feature type="region of interest" description="Disordered" evidence="1">
    <location>
        <begin position="109"/>
        <end position="135"/>
    </location>
</feature>
<dbReference type="InterPro" id="IPR035965">
    <property type="entry name" value="PAS-like_dom_sf"/>
</dbReference>
<keyword evidence="3" id="KW-0808">Transferase</keyword>
<dbReference type="Pfam" id="PF08447">
    <property type="entry name" value="PAS_3"/>
    <property type="match status" value="1"/>
</dbReference>
<dbReference type="CDD" id="cd00130">
    <property type="entry name" value="PAS"/>
    <property type="match status" value="1"/>
</dbReference>
<evidence type="ECO:0000256" key="1">
    <source>
        <dbReference type="SAM" id="MobiDB-lite"/>
    </source>
</evidence>
<dbReference type="SUPFAM" id="SSF55073">
    <property type="entry name" value="Nucleotide cyclase"/>
    <property type="match status" value="2"/>
</dbReference>
<feature type="domain" description="GGDEF" evidence="2">
    <location>
        <begin position="439"/>
        <end position="693"/>
    </location>
</feature>
<dbReference type="InterPro" id="IPR013655">
    <property type="entry name" value="PAS_fold_3"/>
</dbReference>
<dbReference type="NCBIfam" id="TIGR00254">
    <property type="entry name" value="GGDEF"/>
    <property type="match status" value="1"/>
</dbReference>
<dbReference type="Proteomes" id="UP000733611">
    <property type="component" value="Unassembled WGS sequence"/>
</dbReference>
<dbReference type="EC" id="2.7.7.65" evidence="3"/>
<dbReference type="InterPro" id="IPR000160">
    <property type="entry name" value="GGDEF_dom"/>
</dbReference>
<protein>
    <submittedName>
        <fullName evidence="3">Diguanylate cyclase</fullName>
        <ecNumber evidence="3">2.7.7.65</ecNumber>
    </submittedName>
</protein>
<name>A0A948TG72_9GAMM</name>
<sequence length="732" mass="82345">MAPDNTMQGQSPAPAQEDADKQNTAITNKAESTAEATAQAQAMQHALQHSASRDLHMAAAILAHKGRGNNVFSSYPDPSEALQRTTSAERMASWQEWNAWGNQNVGRAPVQEESNISSPARTEPTDLVTPTTPATIATSATPTSLYEELATPLTQILGHWYYSAFEHGVKPEQTQPPLPHQEAEGAFLYDEVMAGILGLNDHHSWHDPISLTALISAFDTARIWLTVKHRVMGDVIFERITFIDGPFAGQNFLLQGSILARDENNHALYATGYISHESSPYSEFIPREISGDGMFIWNLPQDELICSASFQHMLGYSDDEFPHSFHEFNERLLHPDDNDTQLVQGQVLATNLYGDYYECCMRLKHKAGHYVWTISRGLVLSRDEHMVATQIIGTQTNINLVQSNFDHIKLMMFNDSLTGLHNRTYFQQNALRYDSPEQRPLSIIFVDVTGLKLTNDILGHSFGDYLIIKTCELMRQAIGEEIRDQLRAEPQKIAQLREELTQKQQQQRQKQPQPLQPPAPRSSALKLDAEPSIAAAYILDSTRANTASTASTDSAANAATESTLNSADHLSQVELAQLVQLQIEKSGVEIMRLAGDEFLLLYPQCPSVQAQALAMRLKHLRDQNNAFHEQHTSIEERPVPVCFGVGVATTGDERSPTGQVQSDSLKKIIDRADRRMQADKDQHREHDYRYLQQYFENKKGRPVSMRDDRRFTVLPEKERQIIRSHRISNIIF</sequence>
<feature type="compositionally biased region" description="Low complexity" evidence="1">
    <location>
        <begin position="30"/>
        <end position="50"/>
    </location>
</feature>
<dbReference type="AlphaFoldDB" id="A0A948TG72"/>
<evidence type="ECO:0000313" key="4">
    <source>
        <dbReference type="Proteomes" id="UP000733611"/>
    </source>
</evidence>
<feature type="region of interest" description="Disordered" evidence="1">
    <location>
        <begin position="499"/>
        <end position="524"/>
    </location>
</feature>
<organism evidence="3 4">
    <name type="scientific">Candidatus Anaerobiospirillum pullicola</name>
    <dbReference type="NCBI Taxonomy" id="2838451"/>
    <lineage>
        <taxon>Bacteria</taxon>
        <taxon>Pseudomonadati</taxon>
        <taxon>Pseudomonadota</taxon>
        <taxon>Gammaproteobacteria</taxon>
        <taxon>Aeromonadales</taxon>
        <taxon>Succinivibrionaceae</taxon>
        <taxon>Anaerobiospirillum</taxon>
    </lineage>
</organism>
<dbReference type="InterPro" id="IPR052155">
    <property type="entry name" value="Biofilm_reg_signaling"/>
</dbReference>
<gene>
    <name evidence="3" type="ORF">H9847_05185</name>
</gene>
<dbReference type="InterPro" id="IPR029787">
    <property type="entry name" value="Nucleotide_cyclase"/>
</dbReference>
<feature type="region of interest" description="Disordered" evidence="1">
    <location>
        <begin position="1"/>
        <end position="51"/>
    </location>
</feature>
<reference evidence="3" key="2">
    <citation type="submission" date="2021-04" db="EMBL/GenBank/DDBJ databases">
        <authorList>
            <person name="Gilroy R."/>
        </authorList>
    </citation>
    <scope>NUCLEOTIDE SEQUENCE</scope>
    <source>
        <strain evidence="3">378</strain>
    </source>
</reference>
<dbReference type="Gene3D" id="3.30.70.270">
    <property type="match status" value="2"/>
</dbReference>
<keyword evidence="3" id="KW-0548">Nucleotidyltransferase</keyword>
<dbReference type="InterPro" id="IPR000014">
    <property type="entry name" value="PAS"/>
</dbReference>
<dbReference type="PROSITE" id="PS50887">
    <property type="entry name" value="GGDEF"/>
    <property type="match status" value="1"/>
</dbReference>
<evidence type="ECO:0000313" key="3">
    <source>
        <dbReference type="EMBL" id="MBU3844250.1"/>
    </source>
</evidence>
<evidence type="ECO:0000259" key="2">
    <source>
        <dbReference type="PROSITE" id="PS50887"/>
    </source>
</evidence>
<dbReference type="PANTHER" id="PTHR44757:SF2">
    <property type="entry name" value="BIOFILM ARCHITECTURE MAINTENANCE PROTEIN MBAA"/>
    <property type="match status" value="1"/>
</dbReference>
<feature type="region of interest" description="Disordered" evidence="1">
    <location>
        <begin position="69"/>
        <end position="88"/>
    </location>
</feature>
<comment type="caution">
    <text evidence="3">The sequence shown here is derived from an EMBL/GenBank/DDBJ whole genome shotgun (WGS) entry which is preliminary data.</text>
</comment>
<dbReference type="Gene3D" id="3.30.450.20">
    <property type="entry name" value="PAS domain"/>
    <property type="match status" value="1"/>
</dbReference>
<accession>A0A948TG72</accession>
<reference evidence="3" key="1">
    <citation type="journal article" date="2021" name="PeerJ">
        <title>Extensive microbial diversity within the chicken gut microbiome revealed by metagenomics and culture.</title>
        <authorList>
            <person name="Gilroy R."/>
            <person name="Ravi A."/>
            <person name="Getino M."/>
            <person name="Pursley I."/>
            <person name="Horton D.L."/>
            <person name="Alikhan N.F."/>
            <person name="Baker D."/>
            <person name="Gharbi K."/>
            <person name="Hall N."/>
            <person name="Watson M."/>
            <person name="Adriaenssens E.M."/>
            <person name="Foster-Nyarko E."/>
            <person name="Jarju S."/>
            <person name="Secka A."/>
            <person name="Antonio M."/>
            <person name="Oren A."/>
            <person name="Chaudhuri R.R."/>
            <person name="La Ragione R."/>
            <person name="Hildebrand F."/>
            <person name="Pallen M.J."/>
        </authorList>
    </citation>
    <scope>NUCLEOTIDE SEQUENCE</scope>
    <source>
        <strain evidence="3">378</strain>
    </source>
</reference>
<dbReference type="PANTHER" id="PTHR44757">
    <property type="entry name" value="DIGUANYLATE CYCLASE DGCP"/>
    <property type="match status" value="1"/>
</dbReference>
<dbReference type="InterPro" id="IPR043128">
    <property type="entry name" value="Rev_trsase/Diguanyl_cyclase"/>
</dbReference>
<proteinExistence type="predicted"/>
<dbReference type="EMBL" id="JAHLFE010000104">
    <property type="protein sequence ID" value="MBU3844250.1"/>
    <property type="molecule type" value="Genomic_DNA"/>
</dbReference>
<dbReference type="GO" id="GO:0052621">
    <property type="term" value="F:diguanylate cyclase activity"/>
    <property type="evidence" value="ECO:0007669"/>
    <property type="project" value="UniProtKB-EC"/>
</dbReference>
<feature type="compositionally biased region" description="Polar residues" evidence="1">
    <location>
        <begin position="1"/>
        <end position="13"/>
    </location>
</feature>